<dbReference type="OrthoDB" id="8562138at2"/>
<comment type="subcellular location">
    <subcellularLocation>
        <location evidence="1">Cell outer membrane</location>
    </subcellularLocation>
</comment>
<accession>A0A2Z5N733</accession>
<organism evidence="7 8">
    <name type="scientific">Burkholderia pyrrocinia</name>
    <name type="common">Pseudomonas pyrrocinia</name>
    <dbReference type="NCBI Taxonomy" id="60550"/>
    <lineage>
        <taxon>Bacteria</taxon>
        <taxon>Pseudomonadati</taxon>
        <taxon>Pseudomonadota</taxon>
        <taxon>Betaproteobacteria</taxon>
        <taxon>Burkholderiales</taxon>
        <taxon>Burkholderiaceae</taxon>
        <taxon>Burkholderia</taxon>
        <taxon>Burkholderia cepacia complex</taxon>
    </lineage>
</organism>
<comment type="similarity">
    <text evidence="2">Belongs to the MipA/OmpV family.</text>
</comment>
<evidence type="ECO:0000256" key="4">
    <source>
        <dbReference type="ARBA" id="ARBA00023136"/>
    </source>
</evidence>
<evidence type="ECO:0000256" key="1">
    <source>
        <dbReference type="ARBA" id="ARBA00004442"/>
    </source>
</evidence>
<proteinExistence type="inferred from homology"/>
<dbReference type="Pfam" id="PF06629">
    <property type="entry name" value="MipA"/>
    <property type="match status" value="1"/>
</dbReference>
<dbReference type="EMBL" id="CP024904">
    <property type="protein sequence ID" value="AXF25383.1"/>
    <property type="molecule type" value="Genomic_DNA"/>
</dbReference>
<feature type="signal peptide" evidence="6">
    <location>
        <begin position="1"/>
        <end position="27"/>
    </location>
</feature>
<dbReference type="PANTHER" id="PTHR38776:SF1">
    <property type="entry name" value="MLTA-INTERACTING PROTEIN-RELATED"/>
    <property type="match status" value="1"/>
</dbReference>
<dbReference type="InterPro" id="IPR010583">
    <property type="entry name" value="MipA"/>
</dbReference>
<evidence type="ECO:0000313" key="8">
    <source>
        <dbReference type="Proteomes" id="UP000253104"/>
    </source>
</evidence>
<feature type="chain" id="PRO_5016314007" evidence="6">
    <location>
        <begin position="28"/>
        <end position="272"/>
    </location>
</feature>
<reference evidence="7 8" key="1">
    <citation type="journal article" date="2018" name="ISME J.">
        <title>Involvement of Burkholderiaceae and sulfurous volatiles in disease-suppressive soils.</title>
        <authorList>
            <person name="Carrion V.J."/>
            <person name="Cordovez V."/>
            <person name="Tyc O."/>
            <person name="Etalo D.W."/>
            <person name="de Bruijn I."/>
            <person name="de Jager V.C."/>
            <person name="Medema M.H."/>
            <person name="Eberl L."/>
            <person name="Raaijmakers J.M."/>
        </authorList>
    </citation>
    <scope>NUCLEOTIDE SEQUENCE [LARGE SCALE GENOMIC DNA]</scope>
    <source>
        <strain evidence="8">mHSR5</strain>
    </source>
</reference>
<keyword evidence="3 6" id="KW-0732">Signal</keyword>
<dbReference type="PANTHER" id="PTHR38776">
    <property type="entry name" value="MLTA-INTERACTING PROTEIN-RELATED"/>
    <property type="match status" value="1"/>
</dbReference>
<name>A0A2Z5N733_BURPY</name>
<dbReference type="Proteomes" id="UP000253104">
    <property type="component" value="Chromosome mHSR5_C"/>
</dbReference>
<gene>
    <name evidence="7" type="ORF">CUJ89_33405</name>
</gene>
<evidence type="ECO:0000256" key="5">
    <source>
        <dbReference type="ARBA" id="ARBA00023237"/>
    </source>
</evidence>
<dbReference type="RefSeq" id="WP_114181750.1">
    <property type="nucleotide sequence ID" value="NZ_CP024904.1"/>
</dbReference>
<dbReference type="AlphaFoldDB" id="A0A2Z5N733"/>
<evidence type="ECO:0000313" key="7">
    <source>
        <dbReference type="EMBL" id="AXF25383.1"/>
    </source>
</evidence>
<evidence type="ECO:0000256" key="6">
    <source>
        <dbReference type="SAM" id="SignalP"/>
    </source>
</evidence>
<keyword evidence="5" id="KW-0998">Cell outer membrane</keyword>
<protein>
    <submittedName>
        <fullName evidence="7">MipA/OmpV family protein</fullName>
    </submittedName>
</protein>
<keyword evidence="4" id="KW-0472">Membrane</keyword>
<sequence length="272" mass="29684">MKKTFRRKHQLLLAVASVCLHAGAVRAQEASPEPPDTDGTGFTVLSNATNVTRWGLGAGAGVESSPYKGYGTKFSPIPLLFFDDKWVHALGTTIDLKIGTWSNVSVALRGKYALGDGYKQSDAPILNGMQDRNGAFWYGPALAWRTAFGTLSGDFLAGGNKGEQASIDFGKSFDYGHFSFEPHVGAEWLSSKYVDYYYGVRSSEVRAGRPHYTGKSTYGVSIGTRVDYKFTRHQSVILDVGVEHLGSGITNSPLVGKRYIPQAKIGYLYQFN</sequence>
<dbReference type="GO" id="GO:0009279">
    <property type="term" value="C:cell outer membrane"/>
    <property type="evidence" value="ECO:0007669"/>
    <property type="project" value="UniProtKB-SubCell"/>
</dbReference>
<evidence type="ECO:0000256" key="2">
    <source>
        <dbReference type="ARBA" id="ARBA00005722"/>
    </source>
</evidence>
<evidence type="ECO:0000256" key="3">
    <source>
        <dbReference type="ARBA" id="ARBA00022729"/>
    </source>
</evidence>